<feature type="coiled-coil region" evidence="2">
    <location>
        <begin position="427"/>
        <end position="622"/>
    </location>
</feature>
<evidence type="ECO:0000256" key="3">
    <source>
        <dbReference type="SAM" id="MobiDB-lite"/>
    </source>
</evidence>
<name>A0A8S1JTX0_9CILI</name>
<keyword evidence="6" id="KW-1185">Reference proteome</keyword>
<dbReference type="GO" id="GO:0005856">
    <property type="term" value="C:cytoskeleton"/>
    <property type="evidence" value="ECO:0007669"/>
    <property type="project" value="TreeGrafter"/>
</dbReference>
<feature type="coiled-coil region" evidence="2">
    <location>
        <begin position="743"/>
        <end position="838"/>
    </location>
</feature>
<evidence type="ECO:0000313" key="5">
    <source>
        <dbReference type="EMBL" id="CAD8046093.1"/>
    </source>
</evidence>
<evidence type="ECO:0000256" key="2">
    <source>
        <dbReference type="SAM" id="Coils"/>
    </source>
</evidence>
<accession>A0A8S1JTX0</accession>
<gene>
    <name evidence="5" type="ORF">PSON_ATCC_30995.1.T0010438</name>
</gene>
<dbReference type="EMBL" id="CAJJDN010000001">
    <property type="protein sequence ID" value="CAD8046093.1"/>
    <property type="molecule type" value="Genomic_DNA"/>
</dbReference>
<evidence type="ECO:0000313" key="6">
    <source>
        <dbReference type="Proteomes" id="UP000692954"/>
    </source>
</evidence>
<comment type="caution">
    <text evidence="5">The sequence shown here is derived from an EMBL/GenBank/DDBJ whole genome shotgun (WGS) entry which is preliminary data.</text>
</comment>
<proteinExistence type="predicted"/>
<feature type="compositionally biased region" description="Polar residues" evidence="3">
    <location>
        <begin position="392"/>
        <end position="404"/>
    </location>
</feature>
<dbReference type="OrthoDB" id="264785at2759"/>
<evidence type="ECO:0000256" key="1">
    <source>
        <dbReference type="ARBA" id="ARBA00023054"/>
    </source>
</evidence>
<dbReference type="InterPro" id="IPR049270">
    <property type="entry name" value="CFAP58_CC"/>
</dbReference>
<feature type="coiled-coil region" evidence="2">
    <location>
        <begin position="111"/>
        <end position="391"/>
    </location>
</feature>
<dbReference type="AlphaFoldDB" id="A0A8S1JTX0"/>
<feature type="region of interest" description="Disordered" evidence="3">
    <location>
        <begin position="392"/>
        <end position="411"/>
    </location>
</feature>
<dbReference type="PANTHER" id="PTHR32083:SF0">
    <property type="entry name" value="CILIA AND FLAGELLA-ASSOCIATED PROTEIN 58"/>
    <property type="match status" value="1"/>
</dbReference>
<evidence type="ECO:0000259" key="4">
    <source>
        <dbReference type="Pfam" id="PF21771"/>
    </source>
</evidence>
<reference evidence="5" key="1">
    <citation type="submission" date="2021-01" db="EMBL/GenBank/DDBJ databases">
        <authorList>
            <consortium name="Genoscope - CEA"/>
            <person name="William W."/>
        </authorList>
    </citation>
    <scope>NUCLEOTIDE SEQUENCE</scope>
</reference>
<organism evidence="5 6">
    <name type="scientific">Paramecium sonneborni</name>
    <dbReference type="NCBI Taxonomy" id="65129"/>
    <lineage>
        <taxon>Eukaryota</taxon>
        <taxon>Sar</taxon>
        <taxon>Alveolata</taxon>
        <taxon>Ciliophora</taxon>
        <taxon>Intramacronucleata</taxon>
        <taxon>Oligohymenophorea</taxon>
        <taxon>Peniculida</taxon>
        <taxon>Parameciidae</taxon>
        <taxon>Paramecium</taxon>
    </lineage>
</organism>
<dbReference type="Proteomes" id="UP000692954">
    <property type="component" value="Unassembled WGS sequence"/>
</dbReference>
<feature type="domain" description="Cilia- and flagella-associated protein 58 central coiled coil" evidence="4">
    <location>
        <begin position="404"/>
        <end position="678"/>
    </location>
</feature>
<sequence length="888" mass="105821">MARAPEEGLSLAALNKEIDQYSTDPQIIQQIEKHFQDVVRDFSGDPDLELFKIKYETLYNSLKESYENEVRWTKKCKEHNGEIVIYTSKVQMSLKMINDDNQQSETFQKELEEKWRKIEDLKIKEKELKERIVQAKIEVENLKKQCDRVVEDIEEQSQIQLNDKKRLIDEIKKNFQSAKSKFEYLEQQNKNLKHDLDNEEKQYQDQIQKISDLEEKISKIDVDSKEQERRKKNKEVKMADIKQKIDLAKKEIEEKQSRIHDIKKQIVSTNNTILIKIKEKESQHTKQKEAEDKYAAALKDRENQEEQLKSYKEQIKIQQEQLEKLQIEIQKEKKDVKKTHKEQEITAKEKNRTIKEKEEQLIEKNTKEMLIETEKIELQQKKDILDKINEQNSQRIKSRTQQQKTLKKQEDVQHQTDEEIVNKVNKLKKVENQVMGYEASNERINKMILQLQREQEKYGIEASQAHAKFYQTVEEVKIKNNQIAEQQKQIAEAEARLKHQQQLYETVRSDRNLYSKNLLESHNEIQELTKKYTRMKHQVDQLKEEIKTKDQQLVKEDLEFHKVEEENAKIEQDKAKVEKNIKADEDLIKNQESHISRLKNIIQGAQTEKQRQQKDYEMVVNERDILGTQLIKRNQELQILYEKIKLNQSSLSKGEINFREREIELKSLKDELTNLRNELKSTQDQTACIDELRKEINNIEKELLNEKNKVKALSDELENPMNVHRWRKLEATDQENFERILKIQTLQRRLIAKTEEVNEKENLIKEKEKLFMELKNILSRQPGVEIHQQLAQYKESLKENASKMKTTLSQLKQSQDYVDMLKFEIDRMKGDLQEMKKTYFQMRKAKDNDLLQNDQNGEQEAPQYNSGGNQNDLQSYALFGVNANRIGN</sequence>
<keyword evidence="1 2" id="KW-0175">Coiled coil</keyword>
<feature type="coiled-coil region" evidence="2">
    <location>
        <begin position="658"/>
        <end position="716"/>
    </location>
</feature>
<dbReference type="Pfam" id="PF21771">
    <property type="entry name" value="CFAP58_CC"/>
    <property type="match status" value="1"/>
</dbReference>
<protein>
    <recommendedName>
        <fullName evidence="4">Cilia- and flagella-associated protein 58 central coiled coil domain-containing protein</fullName>
    </recommendedName>
</protein>
<dbReference type="PANTHER" id="PTHR32083">
    <property type="entry name" value="CILIA AND FLAGELLA-ASSOCIATED PROTEIN 58-RELATED"/>
    <property type="match status" value="1"/>
</dbReference>